<proteinExistence type="predicted"/>
<keyword evidence="2" id="KW-1185">Reference proteome</keyword>
<dbReference type="PROSITE" id="PS51257">
    <property type="entry name" value="PROKAR_LIPOPROTEIN"/>
    <property type="match status" value="1"/>
</dbReference>
<name>G0APE6_BORBD</name>
<dbReference type="KEGG" id="bbs:BbiDN127_A0021"/>
<dbReference type="EMBL" id="CP002761">
    <property type="protein sequence ID" value="AEL19572.1"/>
    <property type="molecule type" value="Genomic_DNA"/>
</dbReference>
<organism evidence="1 2">
    <name type="scientific">Borrelia bissettiae (strain DSM 17990 / CIP 109136 / DN127)</name>
    <name type="common">Borreliella bissettiae</name>
    <dbReference type="NCBI Taxonomy" id="521010"/>
    <lineage>
        <taxon>Bacteria</taxon>
        <taxon>Pseudomonadati</taxon>
        <taxon>Spirochaetota</taxon>
        <taxon>Spirochaetia</taxon>
        <taxon>Spirochaetales</taxon>
        <taxon>Borreliaceae</taxon>
        <taxon>Borreliella</taxon>
    </lineage>
</organism>
<reference evidence="1 2" key="2">
    <citation type="journal article" date="2012" name="J. Bacteriol.">
        <title>Whole-Genome Sequences of Borrelia bissettii, Borrelia valaisiana, and Borrelia spielmanii.</title>
        <authorList>
            <person name="Schutzer S.E."/>
            <person name="Fraser-Liggett C.M."/>
            <person name="Qiu W.G."/>
            <person name="Kraiczy P."/>
            <person name="Mongodin E.F."/>
            <person name="Dunn J.J."/>
            <person name="Luft B.J."/>
            <person name="Casjens S.R."/>
        </authorList>
    </citation>
    <scope>NUCLEOTIDE SEQUENCE [LARGE SCALE GENOMIC DNA]</scope>
    <source>
        <strain evidence="1 2">DN127</strain>
    </source>
</reference>
<keyword evidence="1" id="KW-0614">Plasmid</keyword>
<dbReference type="InterPro" id="IPR054923">
    <property type="entry name" value="Decorin_bind_prot_A"/>
</dbReference>
<reference key="1">
    <citation type="submission" date="2011-06" db="EMBL/GenBank/DDBJ databases">
        <authorList>
            <person name="Mongodin E.F."/>
            <person name="Casjens S.R."/>
            <person name="Fraser-Liggett C.M."/>
            <person name="Qiu W.-G."/>
            <person name="Dunn J.J."/>
            <person name="Luft B.J."/>
            <person name="Schutzer S.E."/>
        </authorList>
    </citation>
    <scope>NUCLEOTIDE SEQUENCE</scope>
    <source>
        <strain>DN127</strain>
    </source>
</reference>
<geneLocation type="plasmid" evidence="1 2">
    <name>lp54</name>
</geneLocation>
<dbReference type="Pfam" id="PF02352">
    <property type="entry name" value="Decorin_bind"/>
    <property type="match status" value="1"/>
</dbReference>
<dbReference type="RefSeq" id="WP_014023207.1">
    <property type="nucleotide sequence ID" value="NC_015919.1"/>
</dbReference>
<dbReference type="AlphaFoldDB" id="G0APE6"/>
<protein>
    <submittedName>
        <fullName evidence="1">Decorin binding family protein</fullName>
    </submittedName>
</protein>
<dbReference type="InterPro" id="IPR003332">
    <property type="entry name" value="Decorin-bd"/>
</dbReference>
<dbReference type="Gene3D" id="1.20.1420.40">
    <property type="entry name" value="Decorin-binding protein"/>
    <property type="match status" value="1"/>
</dbReference>
<accession>G0APE6</accession>
<dbReference type="NCBIfam" id="NF033713">
    <property type="entry name" value="DbpA"/>
    <property type="match status" value="1"/>
</dbReference>
<gene>
    <name evidence="1" type="ordered locus">BbiDN127_A0021</name>
</gene>
<evidence type="ECO:0000313" key="2">
    <source>
        <dbReference type="Proteomes" id="UP000001634"/>
    </source>
</evidence>
<sequence length="198" mass="21966">MNKCQKTFKIFNFKNLLKLTLLASLFISLSCGLTGETKVILERSAKAITDEIDKIRKEAVNKNVNFAAFKDGQTGTKVSEEPFILEAKMRATEVAEKFVTALEGEATKLKETGSSGEFSAMYNMMFEVSGPLQELGVQEMTKTVTDAAAKYPTTTAEGILEIAKIMKTKLQRVHKKNYCALEKKKNKNSSAVEECNKT</sequence>
<evidence type="ECO:0000313" key="1">
    <source>
        <dbReference type="EMBL" id="AEL19572.1"/>
    </source>
</evidence>
<dbReference type="HOGENOM" id="CLU_124841_0_0_12"/>
<dbReference type="InterPro" id="IPR038353">
    <property type="entry name" value="Decorin-db_sf"/>
</dbReference>
<dbReference type="Proteomes" id="UP000001634">
    <property type="component" value="Plasmid lp54"/>
</dbReference>